<evidence type="ECO:0000313" key="20">
    <source>
        <dbReference type="Proteomes" id="UP000521943"/>
    </source>
</evidence>
<evidence type="ECO:0000256" key="1">
    <source>
        <dbReference type="ARBA" id="ARBA00001973"/>
    </source>
</evidence>
<evidence type="ECO:0000256" key="8">
    <source>
        <dbReference type="ARBA" id="ARBA00023008"/>
    </source>
</evidence>
<keyword evidence="19" id="KW-0378">Hydrolase</keyword>
<name>A0A8H6M2B0_9AGAR</name>
<reference evidence="19 20" key="1">
    <citation type="submission" date="2020-07" db="EMBL/GenBank/DDBJ databases">
        <title>Comparative genomics of pyrophilous fungi reveals a link between fire events and developmental genes.</title>
        <authorList>
            <consortium name="DOE Joint Genome Institute"/>
            <person name="Steindorff A.S."/>
            <person name="Carver A."/>
            <person name="Calhoun S."/>
            <person name="Stillman K."/>
            <person name="Liu H."/>
            <person name="Lipzen A."/>
            <person name="Pangilinan J."/>
            <person name="Labutti K."/>
            <person name="Bruns T.D."/>
            <person name="Grigoriev I.V."/>
        </authorList>
    </citation>
    <scope>NUCLEOTIDE SEQUENCE [LARGE SCALE GENOMIC DNA]</scope>
    <source>
        <strain evidence="19 20">CBS 144469</strain>
    </source>
</reference>
<dbReference type="EMBL" id="JACGCI010000061">
    <property type="protein sequence ID" value="KAF6749661.1"/>
    <property type="molecule type" value="Genomic_DNA"/>
</dbReference>
<dbReference type="GO" id="GO:0016787">
    <property type="term" value="F:hydrolase activity"/>
    <property type="evidence" value="ECO:0007669"/>
    <property type="project" value="UniProtKB-KW"/>
</dbReference>
<dbReference type="GO" id="GO:0004497">
    <property type="term" value="F:monooxygenase activity"/>
    <property type="evidence" value="ECO:0007669"/>
    <property type="project" value="UniProtKB-KW"/>
</dbReference>
<keyword evidence="3" id="KW-0964">Secreted</keyword>
<dbReference type="CDD" id="cd21175">
    <property type="entry name" value="LPMO_AA9"/>
    <property type="match status" value="1"/>
</dbReference>
<feature type="region of interest" description="Disordered" evidence="16">
    <location>
        <begin position="247"/>
        <end position="307"/>
    </location>
</feature>
<keyword evidence="11" id="KW-0119">Carbohydrate metabolism</keyword>
<keyword evidence="4" id="KW-0479">Metal-binding</keyword>
<keyword evidence="6" id="KW-0136">Cellulose degradation</keyword>
<comment type="similarity">
    <text evidence="13">Belongs to the polysaccharide monooxygenase AA9 family.</text>
</comment>
<evidence type="ECO:0000313" key="19">
    <source>
        <dbReference type="EMBL" id="KAF6749661.1"/>
    </source>
</evidence>
<keyword evidence="5 17" id="KW-0732">Signal</keyword>
<evidence type="ECO:0000256" key="13">
    <source>
        <dbReference type="ARBA" id="ARBA00044502"/>
    </source>
</evidence>
<comment type="caution">
    <text evidence="19">The sequence shown here is derived from an EMBL/GenBank/DDBJ whole genome shotgun (WGS) entry which is preliminary data.</text>
</comment>
<comment type="catalytic activity">
    <reaction evidence="14">
        <text>[(1-&gt;4)-beta-D-glucosyl]n+m + reduced acceptor + O2 = 4-dehydro-beta-D-glucosyl-[(1-&gt;4)-beta-D-glucosyl]n-1 + [(1-&gt;4)-beta-D-glucosyl]m + acceptor + H2O.</text>
        <dbReference type="EC" id="1.14.99.56"/>
    </reaction>
</comment>
<keyword evidence="9" id="KW-0503">Monooxygenase</keyword>
<dbReference type="GO" id="GO:0046872">
    <property type="term" value="F:metal ion binding"/>
    <property type="evidence" value="ECO:0007669"/>
    <property type="project" value="UniProtKB-KW"/>
</dbReference>
<dbReference type="Gene3D" id="2.70.50.70">
    <property type="match status" value="1"/>
</dbReference>
<evidence type="ECO:0000256" key="3">
    <source>
        <dbReference type="ARBA" id="ARBA00022525"/>
    </source>
</evidence>
<evidence type="ECO:0000256" key="16">
    <source>
        <dbReference type="SAM" id="MobiDB-lite"/>
    </source>
</evidence>
<organism evidence="19 20">
    <name type="scientific">Ephemerocybe angulata</name>
    <dbReference type="NCBI Taxonomy" id="980116"/>
    <lineage>
        <taxon>Eukaryota</taxon>
        <taxon>Fungi</taxon>
        <taxon>Dikarya</taxon>
        <taxon>Basidiomycota</taxon>
        <taxon>Agaricomycotina</taxon>
        <taxon>Agaricomycetes</taxon>
        <taxon>Agaricomycetidae</taxon>
        <taxon>Agaricales</taxon>
        <taxon>Agaricineae</taxon>
        <taxon>Psathyrellaceae</taxon>
        <taxon>Ephemerocybe</taxon>
    </lineage>
</organism>
<dbReference type="PANTHER" id="PTHR33353:SF10">
    <property type="entry name" value="ENDO-BETA-1,4-GLUCANASE D"/>
    <property type="match status" value="1"/>
</dbReference>
<evidence type="ECO:0000259" key="18">
    <source>
        <dbReference type="Pfam" id="PF03443"/>
    </source>
</evidence>
<dbReference type="Pfam" id="PF03443">
    <property type="entry name" value="AA9"/>
    <property type="match status" value="1"/>
</dbReference>
<dbReference type="GO" id="GO:0030245">
    <property type="term" value="P:cellulose catabolic process"/>
    <property type="evidence" value="ECO:0007669"/>
    <property type="project" value="UniProtKB-KW"/>
</dbReference>
<keyword evidence="20" id="KW-1185">Reference proteome</keyword>
<evidence type="ECO:0000256" key="12">
    <source>
        <dbReference type="ARBA" id="ARBA00023326"/>
    </source>
</evidence>
<evidence type="ECO:0000256" key="14">
    <source>
        <dbReference type="ARBA" id="ARBA00045077"/>
    </source>
</evidence>
<comment type="subcellular location">
    <subcellularLocation>
        <location evidence="2">Secreted</location>
    </subcellularLocation>
</comment>
<evidence type="ECO:0000256" key="10">
    <source>
        <dbReference type="ARBA" id="ARBA00023157"/>
    </source>
</evidence>
<dbReference type="GO" id="GO:0005576">
    <property type="term" value="C:extracellular region"/>
    <property type="evidence" value="ECO:0007669"/>
    <property type="project" value="UniProtKB-SubCell"/>
</dbReference>
<dbReference type="InterPro" id="IPR005103">
    <property type="entry name" value="AA9_LPMO"/>
</dbReference>
<evidence type="ECO:0000256" key="5">
    <source>
        <dbReference type="ARBA" id="ARBA00022729"/>
    </source>
</evidence>
<evidence type="ECO:0000256" key="9">
    <source>
        <dbReference type="ARBA" id="ARBA00023033"/>
    </source>
</evidence>
<keyword evidence="8" id="KW-0186">Copper</keyword>
<feature type="compositionally biased region" description="Low complexity" evidence="16">
    <location>
        <begin position="247"/>
        <end position="282"/>
    </location>
</feature>
<dbReference type="AlphaFoldDB" id="A0A8H6M2B0"/>
<accession>A0A8H6M2B0</accession>
<protein>
    <recommendedName>
        <fullName evidence="15">lytic cellulose monooxygenase (C4-dehydrogenating)</fullName>
        <ecNumber evidence="15">1.14.99.56</ecNumber>
    </recommendedName>
</protein>
<keyword evidence="7" id="KW-0560">Oxidoreductase</keyword>
<evidence type="ECO:0000256" key="2">
    <source>
        <dbReference type="ARBA" id="ARBA00004613"/>
    </source>
</evidence>
<feature type="chain" id="PRO_5034487356" description="lytic cellulose monooxygenase (C4-dehydrogenating)" evidence="17">
    <location>
        <begin position="20"/>
        <end position="324"/>
    </location>
</feature>
<dbReference type="EC" id="1.14.99.56" evidence="15"/>
<dbReference type="InterPro" id="IPR049892">
    <property type="entry name" value="AA9"/>
</dbReference>
<feature type="signal peptide" evidence="17">
    <location>
        <begin position="1"/>
        <end position="19"/>
    </location>
</feature>
<comment type="cofactor">
    <cofactor evidence="1">
        <name>Cu(2+)</name>
        <dbReference type="ChEBI" id="CHEBI:29036"/>
    </cofactor>
</comment>
<evidence type="ECO:0000256" key="7">
    <source>
        <dbReference type="ARBA" id="ARBA00023002"/>
    </source>
</evidence>
<proteinExistence type="inferred from homology"/>
<evidence type="ECO:0000256" key="4">
    <source>
        <dbReference type="ARBA" id="ARBA00022723"/>
    </source>
</evidence>
<dbReference type="Proteomes" id="UP000521943">
    <property type="component" value="Unassembled WGS sequence"/>
</dbReference>
<evidence type="ECO:0000256" key="15">
    <source>
        <dbReference type="ARBA" id="ARBA00047174"/>
    </source>
</evidence>
<keyword evidence="12" id="KW-0624">Polysaccharide degradation</keyword>
<evidence type="ECO:0000256" key="6">
    <source>
        <dbReference type="ARBA" id="ARBA00023001"/>
    </source>
</evidence>
<gene>
    <name evidence="19" type="ORF">DFP72DRAFT_912273</name>
</gene>
<dbReference type="PANTHER" id="PTHR33353">
    <property type="entry name" value="PUTATIVE (AFU_ORTHOLOGUE AFUA_1G12560)-RELATED"/>
    <property type="match status" value="1"/>
</dbReference>
<keyword evidence="10" id="KW-1015">Disulfide bond</keyword>
<feature type="domain" description="Auxiliary Activity family 9 catalytic" evidence="18">
    <location>
        <begin position="20"/>
        <end position="231"/>
    </location>
</feature>
<evidence type="ECO:0000256" key="11">
    <source>
        <dbReference type="ARBA" id="ARBA00023277"/>
    </source>
</evidence>
<evidence type="ECO:0000256" key="17">
    <source>
        <dbReference type="SAM" id="SignalP"/>
    </source>
</evidence>
<dbReference type="OrthoDB" id="4849160at2759"/>
<sequence>MFASKLLILPLLFASYVSAHGFVHEIAVDGKTYTGAQPSDQRSDLSSIIRQIRDASPVKGANNPDTNCGASAFVASDVGTVQPGDSLTFDWRGADLSRWPHNTGPMLTYLASCGDTACNEFDSTKARWFKIDQQAKKPDGGDWYQADLMQGGKGTASIPSNIAPGNYLMRHEIIALHLGQSMGGAEFYPSCSQLKIGGSGTGTPKDNELVSFPGGYSDDDPGIFVPNVYDNNLDYQFPGPPIAALVTADGPAPTGTTTSKNGGTSTTKATGTSSSTAKPTSTDGSGGVKSQKCTLKKGSGKTGGVYARHVRRAVRRAFGRKVSA</sequence>